<reference evidence="2" key="2">
    <citation type="submission" date="2001-05" db="EMBL/GenBank/DDBJ databases">
        <title>Oryza sativa nipponbare(GA3) genomic DNA, chromosome 6, PAC clone:P0709F06.</title>
        <authorList>
            <person name="Sasaki T."/>
            <person name="Matsumoto T."/>
            <person name="Yamamoto K."/>
        </authorList>
    </citation>
    <scope>NUCLEOTIDE SEQUENCE</scope>
</reference>
<evidence type="ECO:0000313" key="1">
    <source>
        <dbReference type="EMBL" id="BAD37423.1"/>
    </source>
</evidence>
<dbReference type="EMBL" id="AP003579">
    <property type="protein sequence ID" value="BAD37545.1"/>
    <property type="molecule type" value="Genomic_DNA"/>
</dbReference>
<reference evidence="3" key="4">
    <citation type="journal article" date="2008" name="Nucleic Acids Res.">
        <title>The rice annotation project database (RAP-DB): 2008 update.</title>
        <authorList>
            <consortium name="The rice annotation project (RAP)"/>
        </authorList>
    </citation>
    <scope>GENOME REANNOTATION</scope>
    <source>
        <strain evidence="3">cv. Nipponbare</strain>
    </source>
</reference>
<dbReference type="EMBL" id="AP003565">
    <property type="protein sequence ID" value="BAD37423.1"/>
    <property type="molecule type" value="Genomic_DNA"/>
</dbReference>
<evidence type="ECO:0000313" key="3">
    <source>
        <dbReference type="Proteomes" id="UP000000763"/>
    </source>
</evidence>
<dbReference type="AlphaFoldDB" id="Q67WC4"/>
<reference evidence="3" key="3">
    <citation type="journal article" date="2005" name="Nature">
        <title>The map-based sequence of the rice genome.</title>
        <authorList>
            <consortium name="International rice genome sequencing project (IRGSP)"/>
            <person name="Matsumoto T."/>
            <person name="Wu J."/>
            <person name="Kanamori H."/>
            <person name="Katayose Y."/>
            <person name="Fujisawa M."/>
            <person name="Namiki N."/>
            <person name="Mizuno H."/>
            <person name="Yamamoto K."/>
            <person name="Antonio B.A."/>
            <person name="Baba T."/>
            <person name="Sakata K."/>
            <person name="Nagamura Y."/>
            <person name="Aoki H."/>
            <person name="Arikawa K."/>
            <person name="Arita K."/>
            <person name="Bito T."/>
            <person name="Chiden Y."/>
            <person name="Fujitsuka N."/>
            <person name="Fukunaka R."/>
            <person name="Hamada M."/>
            <person name="Harada C."/>
            <person name="Hayashi A."/>
            <person name="Hijishita S."/>
            <person name="Honda M."/>
            <person name="Hosokawa S."/>
            <person name="Ichikawa Y."/>
            <person name="Idonuma A."/>
            <person name="Iijima M."/>
            <person name="Ikeda M."/>
            <person name="Ikeno M."/>
            <person name="Ito K."/>
            <person name="Ito S."/>
            <person name="Ito T."/>
            <person name="Ito Y."/>
            <person name="Ito Y."/>
            <person name="Iwabuchi A."/>
            <person name="Kamiya K."/>
            <person name="Karasawa W."/>
            <person name="Kurita K."/>
            <person name="Katagiri S."/>
            <person name="Kikuta A."/>
            <person name="Kobayashi H."/>
            <person name="Kobayashi N."/>
            <person name="Machita K."/>
            <person name="Maehara T."/>
            <person name="Masukawa M."/>
            <person name="Mizubayashi T."/>
            <person name="Mukai Y."/>
            <person name="Nagasaki H."/>
            <person name="Nagata Y."/>
            <person name="Naito S."/>
            <person name="Nakashima M."/>
            <person name="Nakama Y."/>
            <person name="Nakamichi Y."/>
            <person name="Nakamura M."/>
            <person name="Meguro A."/>
            <person name="Negishi M."/>
            <person name="Ohta I."/>
            <person name="Ohta T."/>
            <person name="Okamoto M."/>
            <person name="Ono N."/>
            <person name="Saji S."/>
            <person name="Sakaguchi M."/>
            <person name="Sakai K."/>
            <person name="Shibata M."/>
            <person name="Shimokawa T."/>
            <person name="Song J."/>
            <person name="Takazaki Y."/>
            <person name="Terasawa K."/>
            <person name="Tsugane M."/>
            <person name="Tsuji K."/>
            <person name="Ueda S."/>
            <person name="Waki K."/>
            <person name="Yamagata H."/>
            <person name="Yamamoto M."/>
            <person name="Yamamoto S."/>
            <person name="Yamane H."/>
            <person name="Yoshiki S."/>
            <person name="Yoshihara R."/>
            <person name="Yukawa K."/>
            <person name="Zhong H."/>
            <person name="Yano M."/>
            <person name="Yuan Q."/>
            <person name="Ouyang S."/>
            <person name="Liu J."/>
            <person name="Jones K.M."/>
            <person name="Gansberger K."/>
            <person name="Moffat K."/>
            <person name="Hill J."/>
            <person name="Bera J."/>
            <person name="Fadrosh D."/>
            <person name="Jin S."/>
            <person name="Johri S."/>
            <person name="Kim M."/>
            <person name="Overton L."/>
            <person name="Reardon M."/>
            <person name="Tsitrin T."/>
            <person name="Vuong H."/>
            <person name="Weaver B."/>
            <person name="Ciecko A."/>
            <person name="Tallon L."/>
            <person name="Jackson J."/>
            <person name="Pai G."/>
            <person name="Aken S.V."/>
            <person name="Utterback T."/>
            <person name="Reidmuller S."/>
            <person name="Feldblyum T."/>
            <person name="Hsiao J."/>
            <person name="Zismann V."/>
            <person name="Iobst S."/>
            <person name="de Vazeille A.R."/>
            <person name="Buell C.R."/>
            <person name="Ying K."/>
            <person name="Li Y."/>
            <person name="Lu T."/>
            <person name="Huang Y."/>
            <person name="Zhao Q."/>
            <person name="Feng Q."/>
            <person name="Zhang L."/>
            <person name="Zhu J."/>
            <person name="Weng Q."/>
            <person name="Mu J."/>
            <person name="Lu Y."/>
            <person name="Fan D."/>
            <person name="Liu Y."/>
            <person name="Guan J."/>
            <person name="Zhang Y."/>
            <person name="Yu S."/>
            <person name="Liu X."/>
            <person name="Zhang Y."/>
            <person name="Hong G."/>
            <person name="Han B."/>
            <person name="Choisne N."/>
            <person name="Demange N."/>
            <person name="Orjeda G."/>
            <person name="Samain S."/>
            <person name="Cattolico L."/>
            <person name="Pelletier E."/>
            <person name="Couloux A."/>
            <person name="Segurens B."/>
            <person name="Wincker P."/>
            <person name="D'Hont A."/>
            <person name="Scarpelli C."/>
            <person name="Weissenbach J."/>
            <person name="Salanoubat M."/>
            <person name="Quetier F."/>
            <person name="Yu Y."/>
            <person name="Kim H.R."/>
            <person name="Rambo T."/>
            <person name="Currie J."/>
            <person name="Collura K."/>
            <person name="Luo M."/>
            <person name="Yang T."/>
            <person name="Ammiraju J.S.S."/>
            <person name="Engler F."/>
            <person name="Soderlund C."/>
            <person name="Wing R.A."/>
            <person name="Palmer L.E."/>
            <person name="de la Bastide M."/>
            <person name="Spiegel L."/>
            <person name="Nascimento L."/>
            <person name="Zutavern T."/>
            <person name="O'Shaughnessy A."/>
            <person name="Dike S."/>
            <person name="Dedhia N."/>
            <person name="Preston R."/>
            <person name="Balija V."/>
            <person name="McCombie W.R."/>
            <person name="Chow T."/>
            <person name="Chen H."/>
            <person name="Chung M."/>
            <person name="Chen C."/>
            <person name="Shaw J."/>
            <person name="Wu H."/>
            <person name="Hsiao K."/>
            <person name="Chao Y."/>
            <person name="Chu M."/>
            <person name="Cheng C."/>
            <person name="Hour A."/>
            <person name="Lee P."/>
            <person name="Lin S."/>
            <person name="Lin Y."/>
            <person name="Liou J."/>
            <person name="Liu S."/>
            <person name="Hsing Y."/>
            <person name="Raghuvanshi S."/>
            <person name="Mohanty A."/>
            <person name="Bharti A.K."/>
            <person name="Gaur A."/>
            <person name="Gupta V."/>
            <person name="Kumar D."/>
            <person name="Ravi V."/>
            <person name="Vij S."/>
            <person name="Kapur A."/>
            <person name="Khurana P."/>
            <person name="Khurana P."/>
            <person name="Khurana J.P."/>
            <person name="Tyagi A.K."/>
            <person name="Gaikwad K."/>
            <person name="Singh A."/>
            <person name="Dalal V."/>
            <person name="Srivastava S."/>
            <person name="Dixit A."/>
            <person name="Pal A.K."/>
            <person name="Ghazi I.A."/>
            <person name="Yadav M."/>
            <person name="Pandit A."/>
            <person name="Bhargava A."/>
            <person name="Sureshbabu K."/>
            <person name="Batra K."/>
            <person name="Sharma T.R."/>
            <person name="Mohapatra T."/>
            <person name="Singh N.K."/>
            <person name="Messing J."/>
            <person name="Nelson A.B."/>
            <person name="Fuks G."/>
            <person name="Kavchok S."/>
            <person name="Keizer G."/>
            <person name="Linton E."/>
            <person name="Llaca V."/>
            <person name="Song R."/>
            <person name="Tanyolac B."/>
            <person name="Young S."/>
            <person name="Ho-Il K."/>
            <person name="Hahn J.H."/>
            <person name="Sangsakoo G."/>
            <person name="Vanavichit A."/>
            <person name="de Mattos Luiz.A.T."/>
            <person name="Zimmer P.D."/>
            <person name="Malone G."/>
            <person name="Dellagostin O."/>
            <person name="de Oliveira A.C."/>
            <person name="Bevan M."/>
            <person name="Bancroft I."/>
            <person name="Minx P."/>
            <person name="Cordum H."/>
            <person name="Wilson R."/>
            <person name="Cheng Z."/>
            <person name="Jin W."/>
            <person name="Jiang J."/>
            <person name="Leong S.A."/>
            <person name="Iwama H."/>
            <person name="Gojobori T."/>
            <person name="Itoh T."/>
            <person name="Niimura Y."/>
            <person name="Fujii Y."/>
            <person name="Habara T."/>
            <person name="Sakai H."/>
            <person name="Sato Y."/>
            <person name="Wilson G."/>
            <person name="Kumar K."/>
            <person name="McCouch S."/>
            <person name="Juretic N."/>
            <person name="Hoen D."/>
            <person name="Wright S."/>
            <person name="Bruskiewich R."/>
            <person name="Bureau T."/>
            <person name="Miyao A."/>
            <person name="Hirochika H."/>
            <person name="Nishikawa T."/>
            <person name="Kadowaki K."/>
            <person name="Sugiura M."/>
            <person name="Burr B."/>
            <person name="Sasaki T."/>
        </authorList>
    </citation>
    <scope>NUCLEOTIDE SEQUENCE [LARGE SCALE GENOMIC DNA]</scope>
    <source>
        <strain evidence="3">cv. Nipponbare</strain>
    </source>
</reference>
<protein>
    <submittedName>
        <fullName evidence="2">Uncharacterized protein</fullName>
    </submittedName>
</protein>
<name>Q67WC4_ORYSJ</name>
<accession>Q67WC4</accession>
<evidence type="ECO:0000313" key="2">
    <source>
        <dbReference type="EMBL" id="BAD37545.1"/>
    </source>
</evidence>
<reference evidence="1" key="1">
    <citation type="submission" date="2001-05" db="EMBL/GenBank/DDBJ databases">
        <title>Oryza sativa nipponbare(GA3) genomic DNA, chromosome 6, BAC clone:OSJNBa0085J13.</title>
        <authorList>
            <person name="Sasaki T."/>
            <person name="Matsumoto T."/>
            <person name="Yamamoto K."/>
        </authorList>
    </citation>
    <scope>NUCLEOTIDE SEQUENCE</scope>
</reference>
<sequence>MATGTGASYHWGRAVQLGVKEDVVHRLKLLSAKGAGRVAIDATLLEEISRPTALLKCKPKKEFAFSRALRVPEKIGTSKEVLAKEERLIRS</sequence>
<proteinExistence type="predicted"/>
<gene>
    <name evidence="1" type="ORF">OSJNBa0085J13.27</name>
    <name evidence="2" type="ORF">P0709F06.10</name>
</gene>
<organism evidence="2 3">
    <name type="scientific">Oryza sativa subsp. japonica</name>
    <name type="common">Rice</name>
    <dbReference type="NCBI Taxonomy" id="39947"/>
    <lineage>
        <taxon>Eukaryota</taxon>
        <taxon>Viridiplantae</taxon>
        <taxon>Streptophyta</taxon>
        <taxon>Embryophyta</taxon>
        <taxon>Tracheophyta</taxon>
        <taxon>Spermatophyta</taxon>
        <taxon>Magnoliopsida</taxon>
        <taxon>Liliopsida</taxon>
        <taxon>Poales</taxon>
        <taxon>Poaceae</taxon>
        <taxon>BOP clade</taxon>
        <taxon>Oryzoideae</taxon>
        <taxon>Oryzeae</taxon>
        <taxon>Oryzinae</taxon>
        <taxon>Oryza</taxon>
        <taxon>Oryza sativa</taxon>
    </lineage>
</organism>
<dbReference type="Proteomes" id="UP000000763">
    <property type="component" value="Chromosome 6"/>
</dbReference>